<dbReference type="InterPro" id="IPR029058">
    <property type="entry name" value="AB_hydrolase_fold"/>
</dbReference>
<dbReference type="SUPFAM" id="SSF53474">
    <property type="entry name" value="alpha/beta-Hydrolases"/>
    <property type="match status" value="1"/>
</dbReference>
<dbReference type="SUPFAM" id="SSF49373">
    <property type="entry name" value="Invasin/intimin cell-adhesion fragments"/>
    <property type="match status" value="1"/>
</dbReference>
<evidence type="ECO:0000313" key="4">
    <source>
        <dbReference type="Proteomes" id="UP000315700"/>
    </source>
</evidence>
<feature type="domain" description="Acetyl xylan esterase" evidence="2">
    <location>
        <begin position="144"/>
        <end position="433"/>
    </location>
</feature>
<sequence length="458" mass="48771">MSAPRFQSIDHVMIPQFRALLPVLLLATATVAPQGLVAQEAVKPAPKVTLSAVADRSDAQYKPGETVTFTIQGKQDDQPLAQGEVTCVLSQDGWKPLSPQIVSLKDGQATITGTLDKPGFLLLRARVGNNSVLAAAAFSPLEIQPSADVPDDFDQFWDAQKAELARVPAKPVLTPVKAPAPGIEAFDVQVGCLGKPVSGYFGRPVNAQPRSLPAILFVHGAGVRSAGLNSTRWAVKSGGMLTLDINAHGIPNGQPTSFYEELTKGELNNYRAVGRQDRDQSYFKGMFLRLVRAIDFLTEQPEWDGKTLIVYGSSQGGYQAFAAAALDARVSFFCAGVPAGCDHTGSLADRISGWPKLVAMDQQGKPDPLALQASRYFDCVNFATRAKCRGAAVTVGYIDQTCPPTSIYAAYNALSIPRSIHVDVDAGHTNTPAASRFMEAAASEHVRAQQNPGQGGAP</sequence>
<feature type="active site" description="Charge relay system" evidence="1">
    <location>
        <position position="399"/>
    </location>
</feature>
<name>A0A517SIR4_9PLAN</name>
<gene>
    <name evidence="3" type="primary">axe7A</name>
    <name evidence="3" type="ORF">Pan44_40590</name>
</gene>
<dbReference type="GO" id="GO:0052689">
    <property type="term" value="F:carboxylic ester hydrolase activity"/>
    <property type="evidence" value="ECO:0007669"/>
    <property type="project" value="TreeGrafter"/>
</dbReference>
<dbReference type="AlphaFoldDB" id="A0A517SIR4"/>
<dbReference type="Proteomes" id="UP000315700">
    <property type="component" value="Chromosome"/>
</dbReference>
<dbReference type="InterPro" id="IPR008964">
    <property type="entry name" value="Invasin/intimin_cell_adhesion"/>
</dbReference>
<protein>
    <submittedName>
        <fullName evidence="3">Acetyl esterase Axe7A</fullName>
        <ecNumber evidence="3">3.1.1.-</ecNumber>
    </submittedName>
</protein>
<evidence type="ECO:0000256" key="1">
    <source>
        <dbReference type="PIRSR" id="PIRSR639069-1"/>
    </source>
</evidence>
<accession>A0A517SIR4</accession>
<keyword evidence="4" id="KW-1185">Reference proteome</keyword>
<dbReference type="PANTHER" id="PTHR40111">
    <property type="entry name" value="CEPHALOSPORIN-C DEACETYLASE"/>
    <property type="match status" value="1"/>
</dbReference>
<dbReference type="RefSeq" id="WP_197453499.1">
    <property type="nucleotide sequence ID" value="NZ_CP036271.1"/>
</dbReference>
<feature type="active site" description="Charge relay system" evidence="1">
    <location>
        <position position="428"/>
    </location>
</feature>
<dbReference type="Pfam" id="PF05448">
    <property type="entry name" value="AXE1"/>
    <property type="match status" value="1"/>
</dbReference>
<dbReference type="InParanoid" id="A0A517SIR4"/>
<evidence type="ECO:0000313" key="3">
    <source>
        <dbReference type="EMBL" id="QDT56010.1"/>
    </source>
</evidence>
<dbReference type="InterPro" id="IPR008391">
    <property type="entry name" value="AXE1_dom"/>
</dbReference>
<proteinExistence type="predicted"/>
<organism evidence="3 4">
    <name type="scientific">Caulifigura coniformis</name>
    <dbReference type="NCBI Taxonomy" id="2527983"/>
    <lineage>
        <taxon>Bacteria</taxon>
        <taxon>Pseudomonadati</taxon>
        <taxon>Planctomycetota</taxon>
        <taxon>Planctomycetia</taxon>
        <taxon>Planctomycetales</taxon>
        <taxon>Planctomycetaceae</taxon>
        <taxon>Caulifigura</taxon>
    </lineage>
</organism>
<dbReference type="GO" id="GO:0005976">
    <property type="term" value="P:polysaccharide metabolic process"/>
    <property type="evidence" value="ECO:0007669"/>
    <property type="project" value="TreeGrafter"/>
</dbReference>
<feature type="active site" description="Nucleophile" evidence="1">
    <location>
        <position position="314"/>
    </location>
</feature>
<dbReference type="InterPro" id="IPR039069">
    <property type="entry name" value="CE7"/>
</dbReference>
<dbReference type="Gene3D" id="3.40.50.1820">
    <property type="entry name" value="alpha/beta hydrolase"/>
    <property type="match status" value="1"/>
</dbReference>
<dbReference type="EMBL" id="CP036271">
    <property type="protein sequence ID" value="QDT56010.1"/>
    <property type="molecule type" value="Genomic_DNA"/>
</dbReference>
<dbReference type="KEGG" id="ccos:Pan44_40590"/>
<dbReference type="PANTHER" id="PTHR40111:SF1">
    <property type="entry name" value="CEPHALOSPORIN-C DEACETYLASE"/>
    <property type="match status" value="1"/>
</dbReference>
<reference evidence="3 4" key="1">
    <citation type="submission" date="2019-02" db="EMBL/GenBank/DDBJ databases">
        <title>Deep-cultivation of Planctomycetes and their phenomic and genomic characterization uncovers novel biology.</title>
        <authorList>
            <person name="Wiegand S."/>
            <person name="Jogler M."/>
            <person name="Boedeker C."/>
            <person name="Pinto D."/>
            <person name="Vollmers J."/>
            <person name="Rivas-Marin E."/>
            <person name="Kohn T."/>
            <person name="Peeters S.H."/>
            <person name="Heuer A."/>
            <person name="Rast P."/>
            <person name="Oberbeckmann S."/>
            <person name="Bunk B."/>
            <person name="Jeske O."/>
            <person name="Meyerdierks A."/>
            <person name="Storesund J.E."/>
            <person name="Kallscheuer N."/>
            <person name="Luecker S."/>
            <person name="Lage O.M."/>
            <person name="Pohl T."/>
            <person name="Merkel B.J."/>
            <person name="Hornburger P."/>
            <person name="Mueller R.-W."/>
            <person name="Bruemmer F."/>
            <person name="Labrenz M."/>
            <person name="Spormann A.M."/>
            <person name="Op den Camp H."/>
            <person name="Overmann J."/>
            <person name="Amann R."/>
            <person name="Jetten M.S.M."/>
            <person name="Mascher T."/>
            <person name="Medema M.H."/>
            <person name="Devos D.P."/>
            <person name="Kaster A.-K."/>
            <person name="Ovreas L."/>
            <person name="Rohde M."/>
            <person name="Galperin M.Y."/>
            <person name="Jogler C."/>
        </authorList>
    </citation>
    <scope>NUCLEOTIDE SEQUENCE [LARGE SCALE GENOMIC DNA]</scope>
    <source>
        <strain evidence="3 4">Pan44</strain>
    </source>
</reference>
<keyword evidence="3" id="KW-0378">Hydrolase</keyword>
<dbReference type="EC" id="3.1.1.-" evidence="3"/>
<evidence type="ECO:0000259" key="2">
    <source>
        <dbReference type="Pfam" id="PF05448"/>
    </source>
</evidence>